<evidence type="ECO:0000256" key="1">
    <source>
        <dbReference type="SAM" id="Phobius"/>
    </source>
</evidence>
<gene>
    <name evidence="2" type="ORF">UX80_C0018G0009</name>
</gene>
<dbReference type="EMBL" id="LCNO01000018">
    <property type="protein sequence ID" value="KKU57355.1"/>
    <property type="molecule type" value="Genomic_DNA"/>
</dbReference>
<feature type="transmembrane region" description="Helical" evidence="1">
    <location>
        <begin position="46"/>
        <end position="64"/>
    </location>
</feature>
<proteinExistence type="predicted"/>
<reference evidence="2 3" key="1">
    <citation type="journal article" date="2015" name="Nature">
        <title>rRNA introns, odd ribosomes, and small enigmatic genomes across a large radiation of phyla.</title>
        <authorList>
            <person name="Brown C.T."/>
            <person name="Hug L.A."/>
            <person name="Thomas B.C."/>
            <person name="Sharon I."/>
            <person name="Castelle C.J."/>
            <person name="Singh A."/>
            <person name="Wilkins M.J."/>
            <person name="Williams K.H."/>
            <person name="Banfield J.F."/>
        </authorList>
    </citation>
    <scope>NUCLEOTIDE SEQUENCE [LARGE SCALE GENOMIC DNA]</scope>
</reference>
<dbReference type="Proteomes" id="UP000034307">
    <property type="component" value="Unassembled WGS sequence"/>
</dbReference>
<evidence type="ECO:0000313" key="3">
    <source>
        <dbReference type="Proteomes" id="UP000034307"/>
    </source>
</evidence>
<name>A0A0G1UI18_9BACT</name>
<keyword evidence="1" id="KW-0812">Transmembrane</keyword>
<feature type="transmembrane region" description="Helical" evidence="1">
    <location>
        <begin position="21"/>
        <end position="40"/>
    </location>
</feature>
<evidence type="ECO:0000313" key="2">
    <source>
        <dbReference type="EMBL" id="KKU57355.1"/>
    </source>
</evidence>
<keyword evidence="1" id="KW-1133">Transmembrane helix</keyword>
<comment type="caution">
    <text evidence="2">The sequence shown here is derived from an EMBL/GenBank/DDBJ whole genome shotgun (WGS) entry which is preliminary data.</text>
</comment>
<feature type="transmembrane region" description="Helical" evidence="1">
    <location>
        <begin position="73"/>
        <end position="94"/>
    </location>
</feature>
<organism evidence="2 3">
    <name type="scientific">Candidatus Amesbacteria bacterium GW2011_GWA2_47_11b</name>
    <dbReference type="NCBI Taxonomy" id="1618358"/>
    <lineage>
        <taxon>Bacteria</taxon>
        <taxon>Candidatus Amesiibacteriota</taxon>
    </lineage>
</organism>
<sequence>MWHPKQLGRFLPGSTFWIYTLGDKALALVAFMFGIGIAVYANTSILWIKAAIATLIYLIGAISLRQTDYNGGAFWHLVNVTIWGIFTGFVVQSFL</sequence>
<dbReference type="AlphaFoldDB" id="A0A0G1UI18"/>
<protein>
    <submittedName>
        <fullName evidence="2">Uncharacterized protein</fullName>
    </submittedName>
</protein>
<accession>A0A0G1UI18</accession>
<keyword evidence="1" id="KW-0472">Membrane</keyword>